<accession>A0ABS7W6F7</accession>
<dbReference type="InterPro" id="IPR038286">
    <property type="entry name" value="IPK_sf"/>
</dbReference>
<dbReference type="PANTHER" id="PTHR12400">
    <property type="entry name" value="INOSITOL POLYPHOSPHATE KINASE"/>
    <property type="match status" value="1"/>
</dbReference>
<dbReference type="SUPFAM" id="SSF56104">
    <property type="entry name" value="SAICAR synthase-like"/>
    <property type="match status" value="1"/>
</dbReference>
<dbReference type="InterPro" id="IPR005522">
    <property type="entry name" value="IPK"/>
</dbReference>
<evidence type="ECO:0000256" key="1">
    <source>
        <dbReference type="ARBA" id="ARBA00022679"/>
    </source>
</evidence>
<feature type="region of interest" description="Disordered" evidence="3">
    <location>
        <begin position="76"/>
        <end position="106"/>
    </location>
</feature>
<comment type="caution">
    <text evidence="4">The sequence shown here is derived from an EMBL/GenBank/DDBJ whole genome shotgun (WGS) entry which is preliminary data.</text>
</comment>
<dbReference type="Pfam" id="PF03770">
    <property type="entry name" value="IPK"/>
    <property type="match status" value="1"/>
</dbReference>
<keyword evidence="5" id="KW-1185">Reference proteome</keyword>
<keyword evidence="2 4" id="KW-0418">Kinase</keyword>
<evidence type="ECO:0000313" key="5">
    <source>
        <dbReference type="Proteomes" id="UP000758701"/>
    </source>
</evidence>
<dbReference type="Gene3D" id="3.30.470.160">
    <property type="entry name" value="Inositol polyphosphate kinase"/>
    <property type="match status" value="1"/>
</dbReference>
<organism evidence="4 5">
    <name type="scientific">Streptomyces olivaceus</name>
    <dbReference type="NCBI Taxonomy" id="47716"/>
    <lineage>
        <taxon>Bacteria</taxon>
        <taxon>Bacillati</taxon>
        <taxon>Actinomycetota</taxon>
        <taxon>Actinomycetes</taxon>
        <taxon>Kitasatosporales</taxon>
        <taxon>Streptomycetaceae</taxon>
        <taxon>Streptomyces</taxon>
    </lineage>
</organism>
<name>A0ABS7W6F7_STROV</name>
<dbReference type="Proteomes" id="UP000758701">
    <property type="component" value="Unassembled WGS sequence"/>
</dbReference>
<evidence type="ECO:0000256" key="3">
    <source>
        <dbReference type="SAM" id="MobiDB-lite"/>
    </source>
</evidence>
<proteinExistence type="predicted"/>
<gene>
    <name evidence="4" type="ORF">KVH32_18185</name>
</gene>
<dbReference type="GO" id="GO:0016301">
    <property type="term" value="F:kinase activity"/>
    <property type="evidence" value="ECO:0007669"/>
    <property type="project" value="UniProtKB-KW"/>
</dbReference>
<dbReference type="RefSeq" id="WP_224286642.1">
    <property type="nucleotide sequence ID" value="NZ_JAHSST010000006.1"/>
</dbReference>
<dbReference type="PANTHER" id="PTHR12400:SF21">
    <property type="entry name" value="KINASE"/>
    <property type="match status" value="1"/>
</dbReference>
<feature type="region of interest" description="Disordered" evidence="3">
    <location>
        <begin position="1"/>
        <end position="37"/>
    </location>
</feature>
<evidence type="ECO:0000256" key="2">
    <source>
        <dbReference type="ARBA" id="ARBA00022777"/>
    </source>
</evidence>
<keyword evidence="1" id="KW-0808">Transferase</keyword>
<reference evidence="4 5" key="1">
    <citation type="submission" date="2021-06" db="EMBL/GenBank/DDBJ databases">
        <title>Ecological speciation of a Streptomyces species isolated from different habitats and geographic origins.</title>
        <authorList>
            <person name="Wang J."/>
        </authorList>
    </citation>
    <scope>NUCLEOTIDE SEQUENCE [LARGE SCALE GENOMIC DNA]</scope>
    <source>
        <strain evidence="4 5">FXJ8.012</strain>
    </source>
</reference>
<feature type="compositionally biased region" description="Basic and acidic residues" evidence="3">
    <location>
        <begin position="8"/>
        <end position="19"/>
    </location>
</feature>
<sequence>MHHRKDRTRTEDLERERRAARGGATATRQPADAGSLPAFTASLQNTAGNAAMSQVVDTARQGGASTVPGAIQRAVHPGASATTVQRAEEKATGGHGGIKKRADGRVLEKPTNDVERNFYSDMRAGKHPELNDVVPGSHTAGAVKEMDSETGGSDDTHIYIDNLTQGMNKPKLLDIKVGESTSSKQELLLTMKKADAAKKKAKLKVADVMTGSKLNDYRVVGGTDLGGSRLKNGMLSKRNIGKFSDDASVYDELLPQLAQVRQAAKSSGLAFIAASVLIAVDQEPADGSQAATAKLNLIDFAHTFDTNTMSKEQTEKYQKRFDTGMASLIKDVGAAAEKARKEGAE</sequence>
<evidence type="ECO:0000313" key="4">
    <source>
        <dbReference type="EMBL" id="MBZ6153073.1"/>
    </source>
</evidence>
<dbReference type="EMBL" id="JAHSTP010000006">
    <property type="protein sequence ID" value="MBZ6153073.1"/>
    <property type="molecule type" value="Genomic_DNA"/>
</dbReference>
<protein>
    <submittedName>
        <fullName evidence="4">Inositol polyphosphate kinase family protein</fullName>
    </submittedName>
</protein>